<dbReference type="PROSITE" id="PS00138">
    <property type="entry name" value="SUBTILASE_SER"/>
    <property type="match status" value="1"/>
</dbReference>
<evidence type="ECO:0000256" key="2">
    <source>
        <dbReference type="ARBA" id="ARBA00022670"/>
    </source>
</evidence>
<accession>A0ABR9MY46</accession>
<dbReference type="InterPro" id="IPR023827">
    <property type="entry name" value="Peptidase_S8_Asp-AS"/>
</dbReference>
<dbReference type="InterPro" id="IPR000209">
    <property type="entry name" value="Peptidase_S8/S53_dom"/>
</dbReference>
<feature type="active site" description="Charge relay system" evidence="5">
    <location>
        <position position="331"/>
    </location>
</feature>
<keyword evidence="8" id="KW-0732">Signal</keyword>
<comment type="caution">
    <text evidence="10">The sequence shown here is derived from an EMBL/GenBank/DDBJ whole genome shotgun (WGS) entry which is preliminary data.</text>
</comment>
<organism evidence="10 11">
    <name type="scientific">Myceligenerans pegani</name>
    <dbReference type="NCBI Taxonomy" id="2776917"/>
    <lineage>
        <taxon>Bacteria</taxon>
        <taxon>Bacillati</taxon>
        <taxon>Actinomycetota</taxon>
        <taxon>Actinomycetes</taxon>
        <taxon>Micrococcales</taxon>
        <taxon>Promicromonosporaceae</taxon>
        <taxon>Myceligenerans</taxon>
    </lineage>
</organism>
<dbReference type="Gene3D" id="3.40.50.200">
    <property type="entry name" value="Peptidase S8/S53 domain"/>
    <property type="match status" value="1"/>
</dbReference>
<dbReference type="PANTHER" id="PTHR43806:SF65">
    <property type="entry name" value="SERINE PROTEASE APRX"/>
    <property type="match status" value="1"/>
</dbReference>
<dbReference type="PRINTS" id="PR00723">
    <property type="entry name" value="SUBTILISIN"/>
</dbReference>
<feature type="compositionally biased region" description="Low complexity" evidence="7">
    <location>
        <begin position="199"/>
        <end position="269"/>
    </location>
</feature>
<dbReference type="InterPro" id="IPR050131">
    <property type="entry name" value="Peptidase_S8_subtilisin-like"/>
</dbReference>
<feature type="region of interest" description="Disordered" evidence="7">
    <location>
        <begin position="347"/>
        <end position="370"/>
    </location>
</feature>
<dbReference type="RefSeq" id="WP_192862855.1">
    <property type="nucleotide sequence ID" value="NZ_JADAQT010000083.1"/>
</dbReference>
<evidence type="ECO:0000259" key="9">
    <source>
        <dbReference type="Pfam" id="PF00082"/>
    </source>
</evidence>
<dbReference type="InterPro" id="IPR023828">
    <property type="entry name" value="Peptidase_S8_Ser-AS"/>
</dbReference>
<dbReference type="PROSITE" id="PS51892">
    <property type="entry name" value="SUBTILASE"/>
    <property type="match status" value="1"/>
</dbReference>
<feature type="signal peptide" evidence="8">
    <location>
        <begin position="1"/>
        <end position="25"/>
    </location>
</feature>
<evidence type="ECO:0000256" key="7">
    <source>
        <dbReference type="SAM" id="MobiDB-lite"/>
    </source>
</evidence>
<dbReference type="InterPro" id="IPR015500">
    <property type="entry name" value="Peptidase_S8_subtilisin-rel"/>
</dbReference>
<evidence type="ECO:0000313" key="11">
    <source>
        <dbReference type="Proteomes" id="UP000625527"/>
    </source>
</evidence>
<gene>
    <name evidence="10" type="ORF">IHE71_11280</name>
</gene>
<comment type="similarity">
    <text evidence="1 5 6">Belongs to the peptidase S8 family.</text>
</comment>
<dbReference type="Proteomes" id="UP000625527">
    <property type="component" value="Unassembled WGS sequence"/>
</dbReference>
<keyword evidence="4 5" id="KW-0720">Serine protease</keyword>
<dbReference type="Pfam" id="PF00082">
    <property type="entry name" value="Peptidase_S8"/>
    <property type="match status" value="1"/>
</dbReference>
<dbReference type="InterPro" id="IPR022398">
    <property type="entry name" value="Peptidase_S8_His-AS"/>
</dbReference>
<evidence type="ECO:0000256" key="1">
    <source>
        <dbReference type="ARBA" id="ARBA00011073"/>
    </source>
</evidence>
<sequence length="1216" mass="126093">MRRISLRVTAAVAALVVGAIPAAVAAPDRAPAPPGGATGGDGVAAPAAATGRVVVTLLTGDRVSFLPDEDHPAGGSVVRIDAAPRPGGEPVSFRRTAADGTTLVVPSDVATLVPARLDPSLFDVVALAAVQDPDGPGTGTGRGQTGADQAGGGQGAAPGTAIPVIVRGGANLPGAPAARVLESIGATAGSLAPAHGSKGTPSPTSGTSASDTAAPDTSASRTSASDTASGGAASDAVTSGSATDTAPRGPASGATTPGGPPSDTTASGTRSLLKALADPARERRSAPRTAPKVWLDMPVEAADADSAPQVGAPQAWDAGYTGEGVTVAVLDSGIDTTHPDLAGAVVGERDFTDDPDGPDPTDGHGHGTHVASILAGSGAASDGAHRGIAPDADLLNAKVLDDNGDGLVSWSIDALEWAGTQDADIANMSLGQPWYYTDGTDPASLAVDAATERYDMLVVAAAGNDGPGRHTITPPGTATSALTVAAVDDADEQAWFSSAGPRFGDHALKPDIAAPGDGIVAARAAGTSLGDPVDDLHTALSGTSMATPHVAGAAAILAQQRPDLSARLLKSVLMTAAEDTPPNTWQEGAGRLWIPGALEQPVTVEPASLSLGLLTWPQRPETRTLTYTNPGAADTTLDLSATLRSDDGGDVPGGLLTLSAERLTVPAGGSATVDVTIDAGLTAGGLFGGEVTATDADGRSLRTVVGLSDEPESYRLRVEATGRDGAPAGADDWVTIMRLENSDDFFEFPAFPDDGVLEYRVPVGTYYVGGFVTDTAGTGPGSVTAVSAPEIAVDRDVTVTLDARDAVPVEVRTHRPAERESAGLTLAREVAGGSWAQDGSSVTAGQDLYALPTDHVDQGEFRLLTESHLRAPDDSPSYRYDMMHVHDGAVPDDLTEFAGRRTTATVRLDHRASHEGQRVESFTYAGVRNTGRWETSWTVDAPATVTQYLSTDPAVSWTHGVSPASWEHGRAPQLLSADRRYEPGERARETLLAQVHHAGFYVDPANDDATSVHRRADGFLSASLPPWVDDAGHSTQDPLDEFTTNRVRLWRDGELLDEGEFYPAVFAEVPDAEAGYRLRLDLTRDAEWWPLSTEVHADWRFRSGAVEETTALPLLQLDYGARLDAHNRGEETEVLRVSVGHQERSDGGRVQGLRLWWSADDGDTWRRAPVRERGEGRFDVRVTVPDGTEHVSLRAKAWDDAGSRLEETVIRAYAVE</sequence>
<evidence type="ECO:0000256" key="8">
    <source>
        <dbReference type="SAM" id="SignalP"/>
    </source>
</evidence>
<dbReference type="SUPFAM" id="SSF52743">
    <property type="entry name" value="Subtilisin-like"/>
    <property type="match status" value="1"/>
</dbReference>
<feature type="active site" description="Charge relay system" evidence="5">
    <location>
        <position position="366"/>
    </location>
</feature>
<evidence type="ECO:0000256" key="4">
    <source>
        <dbReference type="ARBA" id="ARBA00022825"/>
    </source>
</evidence>
<reference evidence="10 11" key="1">
    <citation type="submission" date="2020-10" db="EMBL/GenBank/DDBJ databases">
        <title>Myceligenerans pegani sp. nov., an endophytic actinomycete isolated from Peganum harmala L. in Xinjiang, China.</title>
        <authorList>
            <person name="Xin L."/>
        </authorList>
    </citation>
    <scope>NUCLEOTIDE SEQUENCE [LARGE SCALE GENOMIC DNA]</scope>
    <source>
        <strain evidence="10 11">TRM65318</strain>
    </source>
</reference>
<dbReference type="PROSITE" id="PS00137">
    <property type="entry name" value="SUBTILASE_HIS"/>
    <property type="match status" value="1"/>
</dbReference>
<evidence type="ECO:0000313" key="10">
    <source>
        <dbReference type="EMBL" id="MBE1876289.1"/>
    </source>
</evidence>
<dbReference type="EMBL" id="JADAQT010000083">
    <property type="protein sequence ID" value="MBE1876289.1"/>
    <property type="molecule type" value="Genomic_DNA"/>
</dbReference>
<feature type="chain" id="PRO_5046776301" evidence="8">
    <location>
        <begin position="26"/>
        <end position="1216"/>
    </location>
</feature>
<dbReference type="PANTHER" id="PTHR43806">
    <property type="entry name" value="PEPTIDASE S8"/>
    <property type="match status" value="1"/>
</dbReference>
<feature type="region of interest" description="Disordered" evidence="7">
    <location>
        <begin position="190"/>
        <end position="269"/>
    </location>
</feature>
<feature type="active site" description="Charge relay system" evidence="5">
    <location>
        <position position="544"/>
    </location>
</feature>
<evidence type="ECO:0000256" key="6">
    <source>
        <dbReference type="RuleBase" id="RU003355"/>
    </source>
</evidence>
<keyword evidence="11" id="KW-1185">Reference proteome</keyword>
<protein>
    <submittedName>
        <fullName evidence="10">S8 family serine peptidase</fullName>
    </submittedName>
</protein>
<feature type="compositionally biased region" description="Gly residues" evidence="7">
    <location>
        <begin position="136"/>
        <end position="156"/>
    </location>
</feature>
<proteinExistence type="inferred from homology"/>
<feature type="domain" description="Peptidase S8/S53" evidence="9">
    <location>
        <begin position="322"/>
        <end position="588"/>
    </location>
</feature>
<dbReference type="CDD" id="cd07487">
    <property type="entry name" value="Peptidases_S8_1"/>
    <property type="match status" value="1"/>
</dbReference>
<dbReference type="PROSITE" id="PS00136">
    <property type="entry name" value="SUBTILASE_ASP"/>
    <property type="match status" value="1"/>
</dbReference>
<evidence type="ECO:0000256" key="5">
    <source>
        <dbReference type="PROSITE-ProRule" id="PRU01240"/>
    </source>
</evidence>
<keyword evidence="3 5" id="KW-0378">Hydrolase</keyword>
<keyword evidence="2 5" id="KW-0645">Protease</keyword>
<feature type="region of interest" description="Disordered" evidence="7">
    <location>
        <begin position="133"/>
        <end position="158"/>
    </location>
</feature>
<dbReference type="InterPro" id="IPR036852">
    <property type="entry name" value="Peptidase_S8/S53_dom_sf"/>
</dbReference>
<name>A0ABR9MY46_9MICO</name>
<evidence type="ECO:0000256" key="3">
    <source>
        <dbReference type="ARBA" id="ARBA00022801"/>
    </source>
</evidence>